<dbReference type="SUPFAM" id="SSF55811">
    <property type="entry name" value="Nudix"/>
    <property type="match status" value="1"/>
</dbReference>
<proteinExistence type="inferred from homology"/>
<name>A0A368Z815_9RHOB</name>
<dbReference type="InterPro" id="IPR000086">
    <property type="entry name" value="NUDIX_hydrolase_dom"/>
</dbReference>
<dbReference type="GO" id="GO:0006167">
    <property type="term" value="P:AMP biosynthetic process"/>
    <property type="evidence" value="ECO:0007669"/>
    <property type="project" value="TreeGrafter"/>
</dbReference>
<evidence type="ECO:0000313" key="6">
    <source>
        <dbReference type="Proteomes" id="UP000253345"/>
    </source>
</evidence>
<dbReference type="Proteomes" id="UP000253345">
    <property type="component" value="Unassembled WGS sequence"/>
</dbReference>
<reference evidence="5 6" key="1">
    <citation type="submission" date="2018-07" db="EMBL/GenBank/DDBJ databases">
        <title>Genomic Encyclopedia of Type Strains, Phase III (KMG-III): the genomes of soil and plant-associated and newly described type strains.</title>
        <authorList>
            <person name="Whitman W."/>
        </authorList>
    </citation>
    <scope>NUCLEOTIDE SEQUENCE [LARGE SCALE GENOMIC DNA]</scope>
    <source>
        <strain evidence="5 6">CECT 8525</strain>
    </source>
</reference>
<protein>
    <submittedName>
        <fullName evidence="5">8-oxo-dGTP diphosphatase</fullName>
    </submittedName>
</protein>
<keyword evidence="2 3" id="KW-0378">Hydrolase</keyword>
<dbReference type="EMBL" id="QPJL01000002">
    <property type="protein sequence ID" value="RCW88149.1"/>
    <property type="molecule type" value="Genomic_DNA"/>
</dbReference>
<dbReference type="PROSITE" id="PS51462">
    <property type="entry name" value="NUDIX"/>
    <property type="match status" value="1"/>
</dbReference>
<dbReference type="PANTHER" id="PTHR21340:SF0">
    <property type="entry name" value="BIS(5'-NUCLEOSYL)-TETRAPHOSPHATASE [ASYMMETRICAL]"/>
    <property type="match status" value="1"/>
</dbReference>
<comment type="caution">
    <text evidence="5">The sequence shown here is derived from an EMBL/GenBank/DDBJ whole genome shotgun (WGS) entry which is preliminary data.</text>
</comment>
<dbReference type="PANTHER" id="PTHR21340">
    <property type="entry name" value="DIADENOSINE 5,5-P1,P4-TETRAPHOSPHATE PYROPHOSPHOHYDROLASE MUTT"/>
    <property type="match status" value="1"/>
</dbReference>
<dbReference type="InterPro" id="IPR020084">
    <property type="entry name" value="NUDIX_hydrolase_CS"/>
</dbReference>
<dbReference type="Pfam" id="PF00293">
    <property type="entry name" value="NUDIX"/>
    <property type="match status" value="1"/>
</dbReference>
<dbReference type="PRINTS" id="PR00502">
    <property type="entry name" value="NUDIXFAMILY"/>
</dbReference>
<comment type="cofactor">
    <cofactor evidence="1">
        <name>Mg(2+)</name>
        <dbReference type="ChEBI" id="CHEBI:18420"/>
    </cofactor>
</comment>
<dbReference type="GO" id="GO:0006754">
    <property type="term" value="P:ATP biosynthetic process"/>
    <property type="evidence" value="ECO:0007669"/>
    <property type="project" value="TreeGrafter"/>
</dbReference>
<evidence type="ECO:0000313" key="5">
    <source>
        <dbReference type="EMBL" id="RCW88149.1"/>
    </source>
</evidence>
<feature type="domain" description="Nudix hydrolase" evidence="4">
    <location>
        <begin position="15"/>
        <end position="143"/>
    </location>
</feature>
<organism evidence="5 6">
    <name type="scientific">Paracoccus lutimaris</name>
    <dbReference type="NCBI Taxonomy" id="1490030"/>
    <lineage>
        <taxon>Bacteria</taxon>
        <taxon>Pseudomonadati</taxon>
        <taxon>Pseudomonadota</taxon>
        <taxon>Alphaproteobacteria</taxon>
        <taxon>Rhodobacterales</taxon>
        <taxon>Paracoccaceae</taxon>
        <taxon>Paracoccus</taxon>
    </lineage>
</organism>
<sequence length="148" mass="16696">MIRRYGPPPGPQNYRLRPGAYAVLIRDGQALLTFQLAPNPEYQLPGGGIDPGESPLAALHREVYEETGWAIGAARRLGAYRRFCYMPEYGFWAEKLCSIWLARPIARRGMPLEQGHEARWLPLAEAGSQLPEPGMRAFFRLALARSRM</sequence>
<dbReference type="AlphaFoldDB" id="A0A368Z815"/>
<gene>
    <name evidence="5" type="ORF">DFP89_10278</name>
</gene>
<dbReference type="OrthoDB" id="9816040at2"/>
<dbReference type="RefSeq" id="WP_114347891.1">
    <property type="nucleotide sequence ID" value="NZ_QPJL01000002.1"/>
</dbReference>
<dbReference type="InterPro" id="IPR015797">
    <property type="entry name" value="NUDIX_hydrolase-like_dom_sf"/>
</dbReference>
<evidence type="ECO:0000256" key="3">
    <source>
        <dbReference type="RuleBase" id="RU003476"/>
    </source>
</evidence>
<keyword evidence="6" id="KW-1185">Reference proteome</keyword>
<dbReference type="InterPro" id="IPR051325">
    <property type="entry name" value="Nudix_hydrolase_domain"/>
</dbReference>
<comment type="similarity">
    <text evidence="3">Belongs to the Nudix hydrolase family.</text>
</comment>
<evidence type="ECO:0000259" key="4">
    <source>
        <dbReference type="PROSITE" id="PS51462"/>
    </source>
</evidence>
<accession>A0A368Z815</accession>
<evidence type="ECO:0000256" key="2">
    <source>
        <dbReference type="ARBA" id="ARBA00022801"/>
    </source>
</evidence>
<dbReference type="GO" id="GO:0004081">
    <property type="term" value="F:bis(5'-nucleosyl)-tetraphosphatase (asymmetrical) activity"/>
    <property type="evidence" value="ECO:0007669"/>
    <property type="project" value="TreeGrafter"/>
</dbReference>
<evidence type="ECO:0000256" key="1">
    <source>
        <dbReference type="ARBA" id="ARBA00001946"/>
    </source>
</evidence>
<dbReference type="PROSITE" id="PS00893">
    <property type="entry name" value="NUDIX_BOX"/>
    <property type="match status" value="1"/>
</dbReference>
<dbReference type="Gene3D" id="3.90.79.10">
    <property type="entry name" value="Nucleoside Triphosphate Pyrophosphohydrolase"/>
    <property type="match status" value="1"/>
</dbReference>
<dbReference type="InterPro" id="IPR020476">
    <property type="entry name" value="Nudix_hydrolase"/>
</dbReference>